<keyword evidence="5 8" id="KW-0812">Transmembrane</keyword>
<feature type="transmembrane region" description="Helical" evidence="8">
    <location>
        <begin position="236"/>
        <end position="256"/>
    </location>
</feature>
<evidence type="ECO:0000256" key="3">
    <source>
        <dbReference type="ARBA" id="ARBA00022448"/>
    </source>
</evidence>
<comment type="subcellular location">
    <subcellularLocation>
        <location evidence="1">Cell membrane</location>
        <topology evidence="1">Multi-pass membrane protein</topology>
    </subcellularLocation>
</comment>
<feature type="transmembrane region" description="Helical" evidence="8">
    <location>
        <begin position="33"/>
        <end position="52"/>
    </location>
</feature>
<dbReference type="PANTHER" id="PTHR21716:SF53">
    <property type="entry name" value="PERMEASE PERM-RELATED"/>
    <property type="match status" value="1"/>
</dbReference>
<reference evidence="9 10" key="1">
    <citation type="submission" date="2019-07" db="EMBL/GenBank/DDBJ databases">
        <title>Whole genome shotgun sequence of Alkalibacterium kapii NBRC 103247.</title>
        <authorList>
            <person name="Hosoyama A."/>
            <person name="Uohara A."/>
            <person name="Ohji S."/>
            <person name="Ichikawa N."/>
        </authorList>
    </citation>
    <scope>NUCLEOTIDE SEQUENCE [LARGE SCALE GENOMIC DNA]</scope>
    <source>
        <strain evidence="9 10">NBRC 103247</strain>
    </source>
</reference>
<evidence type="ECO:0000256" key="7">
    <source>
        <dbReference type="ARBA" id="ARBA00023136"/>
    </source>
</evidence>
<accession>A0A511AWF2</accession>
<sequence length="357" mass="40325">MVHSKLTRRLINVVLILLAVFLLSLLSDTFYPVFSVAVYLLIPIIFGTYLYYAFRPIKQWLFKKTGKDGLAAFLSLTLFLVIFGFLLFFVFKVVYEQAIQLATSLNFSEISQSNATLYQLIDRYLPAEDLFNDAVNWFQRKVVSFSRRLPDLFSSVGSIGSQVLLTFLSFFYLMKDDSLIKKAWQEHLAKQYKKERKAQDKVAVKIDQTLATYISGQMIVAIILGILMYFGYLLIGIPYAFLLAVIALVTNLIPFIGPIIGTVPAVIVALTISLPLVLKTLLIAVVMQQIESNLVTPYIMGTKLPIHPFTVIIVVLVSINLFGIVGALIATPTYLSLKLIVTYLIERRYVSMLKEMD</sequence>
<dbReference type="InterPro" id="IPR002549">
    <property type="entry name" value="AI-2E-like"/>
</dbReference>
<feature type="transmembrane region" description="Helical" evidence="8">
    <location>
        <begin position="210"/>
        <end position="230"/>
    </location>
</feature>
<comment type="caution">
    <text evidence="9">The sequence shown here is derived from an EMBL/GenBank/DDBJ whole genome shotgun (WGS) entry which is preliminary data.</text>
</comment>
<dbReference type="Pfam" id="PF01594">
    <property type="entry name" value="AI-2E_transport"/>
    <property type="match status" value="1"/>
</dbReference>
<dbReference type="OrthoDB" id="9793390at2"/>
<evidence type="ECO:0000256" key="8">
    <source>
        <dbReference type="SAM" id="Phobius"/>
    </source>
</evidence>
<keyword evidence="3" id="KW-0813">Transport</keyword>
<feature type="transmembrane region" description="Helical" evidence="8">
    <location>
        <begin position="9"/>
        <end position="27"/>
    </location>
</feature>
<evidence type="ECO:0000256" key="1">
    <source>
        <dbReference type="ARBA" id="ARBA00004651"/>
    </source>
</evidence>
<evidence type="ECO:0000256" key="5">
    <source>
        <dbReference type="ARBA" id="ARBA00022692"/>
    </source>
</evidence>
<dbReference type="PANTHER" id="PTHR21716">
    <property type="entry name" value="TRANSMEMBRANE PROTEIN"/>
    <property type="match status" value="1"/>
</dbReference>
<keyword evidence="4" id="KW-1003">Cell membrane</keyword>
<feature type="transmembrane region" description="Helical" evidence="8">
    <location>
        <begin position="263"/>
        <end position="286"/>
    </location>
</feature>
<feature type="transmembrane region" description="Helical" evidence="8">
    <location>
        <begin position="152"/>
        <end position="173"/>
    </location>
</feature>
<protein>
    <submittedName>
        <fullName evidence="9">AI-2E family transporter</fullName>
    </submittedName>
</protein>
<dbReference type="GO" id="GO:0055085">
    <property type="term" value="P:transmembrane transport"/>
    <property type="evidence" value="ECO:0007669"/>
    <property type="project" value="TreeGrafter"/>
</dbReference>
<keyword evidence="6 8" id="KW-1133">Transmembrane helix</keyword>
<dbReference type="EMBL" id="BJUY01000024">
    <property type="protein sequence ID" value="GEK91982.1"/>
    <property type="molecule type" value="Genomic_DNA"/>
</dbReference>
<evidence type="ECO:0000313" key="10">
    <source>
        <dbReference type="Proteomes" id="UP000321662"/>
    </source>
</evidence>
<keyword evidence="7 8" id="KW-0472">Membrane</keyword>
<name>A0A511AWF2_9LACT</name>
<organism evidence="9 10">
    <name type="scientific">Alkalibacterium kapii</name>
    <dbReference type="NCBI Taxonomy" id="426704"/>
    <lineage>
        <taxon>Bacteria</taxon>
        <taxon>Bacillati</taxon>
        <taxon>Bacillota</taxon>
        <taxon>Bacilli</taxon>
        <taxon>Lactobacillales</taxon>
        <taxon>Carnobacteriaceae</taxon>
        <taxon>Alkalibacterium</taxon>
    </lineage>
</organism>
<evidence type="ECO:0000256" key="6">
    <source>
        <dbReference type="ARBA" id="ARBA00022989"/>
    </source>
</evidence>
<proteinExistence type="inferred from homology"/>
<feature type="transmembrane region" description="Helical" evidence="8">
    <location>
        <begin position="306"/>
        <end position="330"/>
    </location>
</feature>
<dbReference type="RefSeq" id="WP_146924787.1">
    <property type="nucleotide sequence ID" value="NZ_BJUY01000024.1"/>
</dbReference>
<evidence type="ECO:0000256" key="2">
    <source>
        <dbReference type="ARBA" id="ARBA00009773"/>
    </source>
</evidence>
<dbReference type="GO" id="GO:0005886">
    <property type="term" value="C:plasma membrane"/>
    <property type="evidence" value="ECO:0007669"/>
    <property type="project" value="UniProtKB-SubCell"/>
</dbReference>
<keyword evidence="10" id="KW-1185">Reference proteome</keyword>
<gene>
    <name evidence="9" type="ORF">AKA01nite_16040</name>
</gene>
<comment type="similarity">
    <text evidence="2">Belongs to the autoinducer-2 exporter (AI-2E) (TC 2.A.86) family.</text>
</comment>
<dbReference type="AlphaFoldDB" id="A0A511AWF2"/>
<feature type="transmembrane region" description="Helical" evidence="8">
    <location>
        <begin position="73"/>
        <end position="95"/>
    </location>
</feature>
<evidence type="ECO:0000313" key="9">
    <source>
        <dbReference type="EMBL" id="GEK91982.1"/>
    </source>
</evidence>
<dbReference type="Proteomes" id="UP000321662">
    <property type="component" value="Unassembled WGS sequence"/>
</dbReference>
<evidence type="ECO:0000256" key="4">
    <source>
        <dbReference type="ARBA" id="ARBA00022475"/>
    </source>
</evidence>